<reference evidence="2" key="1">
    <citation type="submission" date="2015-04" db="EMBL/GenBank/DDBJ databases">
        <title>The genome sequence of the plant pathogenic Rhizarian Plasmodiophora brassicae reveals insights in its biotrophic life cycle and the origin of chitin synthesis.</title>
        <authorList>
            <person name="Schwelm A."/>
            <person name="Fogelqvist J."/>
            <person name="Knaust A."/>
            <person name="Julke S."/>
            <person name="Lilja T."/>
            <person name="Dhandapani V."/>
            <person name="Bonilla-Rosso G."/>
            <person name="Karlsson M."/>
            <person name="Shevchenko A."/>
            <person name="Choi S.R."/>
            <person name="Kim H.G."/>
            <person name="Park J.Y."/>
            <person name="Lim Y.P."/>
            <person name="Ludwig-Muller J."/>
            <person name="Dixelius C."/>
        </authorList>
    </citation>
    <scope>NUCLEOTIDE SEQUENCE</scope>
    <source>
        <tissue evidence="2">Potato root galls</tissue>
    </source>
</reference>
<feature type="non-terminal residue" evidence="2">
    <location>
        <position position="1"/>
    </location>
</feature>
<sequence>AIQSPRLARAPSLLYPALYRQLSEQSEQPSSNEVTPRPSDWNVRNGDSFGFLRRRSSIHMPSAPSMTIMNMETTRSSIDLESTQSWGPVSAIIGRNTSIRDIRLESPASVRSDDLALNYFLHPL</sequence>
<organism evidence="2">
    <name type="scientific">Spongospora subterranea</name>
    <dbReference type="NCBI Taxonomy" id="70186"/>
    <lineage>
        <taxon>Eukaryota</taxon>
        <taxon>Sar</taxon>
        <taxon>Rhizaria</taxon>
        <taxon>Endomyxa</taxon>
        <taxon>Phytomyxea</taxon>
        <taxon>Plasmodiophorida</taxon>
        <taxon>Plasmodiophoridae</taxon>
        <taxon>Spongospora</taxon>
    </lineage>
</organism>
<evidence type="ECO:0000313" key="2">
    <source>
        <dbReference type="EMBL" id="CRZ12882.1"/>
    </source>
</evidence>
<dbReference type="EMBL" id="HACM01012440">
    <property type="protein sequence ID" value="CRZ12882.1"/>
    <property type="molecule type" value="Transcribed_RNA"/>
</dbReference>
<protein>
    <submittedName>
        <fullName evidence="2">Uncharacterized protein</fullName>
    </submittedName>
</protein>
<proteinExistence type="predicted"/>
<name>A0A0H5RH60_9EUKA</name>
<evidence type="ECO:0000256" key="1">
    <source>
        <dbReference type="SAM" id="MobiDB-lite"/>
    </source>
</evidence>
<feature type="compositionally biased region" description="Polar residues" evidence="1">
    <location>
        <begin position="22"/>
        <end position="34"/>
    </location>
</feature>
<feature type="non-terminal residue" evidence="2">
    <location>
        <position position="124"/>
    </location>
</feature>
<dbReference type="AlphaFoldDB" id="A0A0H5RH60"/>
<feature type="region of interest" description="Disordered" evidence="1">
    <location>
        <begin position="21"/>
        <end position="45"/>
    </location>
</feature>
<accession>A0A0H5RH60</accession>